<evidence type="ECO:0000313" key="1">
    <source>
        <dbReference type="EMBL" id="OAF68991.1"/>
    </source>
</evidence>
<keyword evidence="2" id="KW-1185">Reference proteome</keyword>
<dbReference type="EMBL" id="LWCA01000353">
    <property type="protein sequence ID" value="OAF68991.1"/>
    <property type="molecule type" value="Genomic_DNA"/>
</dbReference>
<dbReference type="OrthoDB" id="8194810at2759"/>
<name>A0A177B5X3_9BILA</name>
<evidence type="ECO:0000313" key="2">
    <source>
        <dbReference type="Proteomes" id="UP000078046"/>
    </source>
</evidence>
<gene>
    <name evidence="1" type="ORF">A3Q56_03281</name>
</gene>
<organism evidence="1 2">
    <name type="scientific">Intoshia linei</name>
    <dbReference type="NCBI Taxonomy" id="1819745"/>
    <lineage>
        <taxon>Eukaryota</taxon>
        <taxon>Metazoa</taxon>
        <taxon>Spiralia</taxon>
        <taxon>Lophotrochozoa</taxon>
        <taxon>Mesozoa</taxon>
        <taxon>Orthonectida</taxon>
        <taxon>Rhopaluridae</taxon>
        <taxon>Intoshia</taxon>
    </lineage>
</organism>
<protein>
    <submittedName>
        <fullName evidence="1">Uncharacterized protein</fullName>
    </submittedName>
</protein>
<proteinExistence type="predicted"/>
<dbReference type="Proteomes" id="UP000078046">
    <property type="component" value="Unassembled WGS sequence"/>
</dbReference>
<accession>A0A177B5X3</accession>
<comment type="caution">
    <text evidence="1">The sequence shown here is derived from an EMBL/GenBank/DDBJ whole genome shotgun (WGS) entry which is preliminary data.</text>
</comment>
<dbReference type="AlphaFoldDB" id="A0A177B5X3"/>
<sequence>MPIECLFSYNSLNPKNKLGGRLKSQEDNHREERRNISNWKTIYPGCIMFDPIVFFQDEGKFPKFKANFNILRMGDCLSDFGSTMIPKWGIEKDTKKIFFYSFDMSLFNIFAIWKRETMKRKTFSDFRINIAEAIIKNVEYPYKDEKIADSSIISQKN</sequence>
<reference evidence="1 2" key="1">
    <citation type="submission" date="2016-04" db="EMBL/GenBank/DDBJ databases">
        <title>The genome of Intoshia linei affirms orthonectids as highly simplified spiralians.</title>
        <authorList>
            <person name="Mikhailov K.V."/>
            <person name="Slusarev G.S."/>
            <person name="Nikitin M.A."/>
            <person name="Logacheva M.D."/>
            <person name="Penin A."/>
            <person name="Aleoshin V."/>
            <person name="Panchin Y.V."/>
        </authorList>
    </citation>
    <scope>NUCLEOTIDE SEQUENCE [LARGE SCALE GENOMIC DNA]</scope>
    <source>
        <strain evidence="1">Intl2013</strain>
        <tissue evidence="1">Whole animal</tissue>
    </source>
</reference>